<reference evidence="4" key="1">
    <citation type="submission" date="2022-08" db="UniProtKB">
        <authorList>
            <consortium name="EnsemblMetazoa"/>
        </authorList>
    </citation>
    <scope>IDENTIFICATION</scope>
    <source>
        <strain evidence="4">Israel</strain>
    </source>
</reference>
<evidence type="ECO:0000259" key="3">
    <source>
        <dbReference type="SMART" id="SM01218"/>
    </source>
</evidence>
<feature type="compositionally biased region" description="Low complexity" evidence="2">
    <location>
        <begin position="160"/>
        <end position="169"/>
    </location>
</feature>
<feature type="compositionally biased region" description="Basic residues" evidence="2">
    <location>
        <begin position="170"/>
        <end position="184"/>
    </location>
</feature>
<dbReference type="VEuPathDB" id="VectorBase:PPAI002434"/>
<accession>A0A1B0D4M6</accession>
<dbReference type="Proteomes" id="UP000092462">
    <property type="component" value="Unassembled WGS sequence"/>
</dbReference>
<feature type="compositionally biased region" description="Low complexity" evidence="2">
    <location>
        <begin position="139"/>
        <end position="152"/>
    </location>
</feature>
<name>A0A1B0D4M6_PHLPP</name>
<dbReference type="SMART" id="SM01218">
    <property type="entry name" value="FoP_duplication"/>
    <property type="match status" value="1"/>
</dbReference>
<feature type="region of interest" description="Disordered" evidence="2">
    <location>
        <begin position="1"/>
        <end position="213"/>
    </location>
</feature>
<dbReference type="InterPro" id="IPR025715">
    <property type="entry name" value="FoP_C"/>
</dbReference>
<keyword evidence="1" id="KW-0694">RNA-binding</keyword>
<evidence type="ECO:0000313" key="5">
    <source>
        <dbReference type="Proteomes" id="UP000092462"/>
    </source>
</evidence>
<sequence length="213" mass="23766">MSNIANRIGQRRRGGPPNVRGGQLQRTNSQRNLRRMGSKQNINNFTPKRLQNKGAGGGPPGQRKGSVNSRLGRAAAIQVTSPRGPGRTRVFRRRDTGAAARGGGANAGRIGLQGRIGQPQQQQPRGRSRNRFLFARMPRNANGGNPQQQRGRSQSRNRRQNQNQNQNQKGRSRSRSNRRNRSRSRGQIGRQPAKSKEQLDMELDQYMSNSNSN</sequence>
<evidence type="ECO:0000256" key="2">
    <source>
        <dbReference type="SAM" id="MobiDB-lite"/>
    </source>
</evidence>
<protein>
    <recommendedName>
        <fullName evidence="3">Chromatin target of PRMT1 protein C-terminal domain-containing protein</fullName>
    </recommendedName>
</protein>
<dbReference type="GO" id="GO:0003723">
    <property type="term" value="F:RNA binding"/>
    <property type="evidence" value="ECO:0007669"/>
    <property type="project" value="UniProtKB-KW"/>
</dbReference>
<dbReference type="EnsemblMetazoa" id="PPAI002434-RA">
    <property type="protein sequence ID" value="PPAI002434-PA"/>
    <property type="gene ID" value="PPAI002434"/>
</dbReference>
<feature type="compositionally biased region" description="Low complexity" evidence="2">
    <location>
        <begin position="107"/>
        <end position="125"/>
    </location>
</feature>
<dbReference type="Pfam" id="PF13865">
    <property type="entry name" value="FoP_duplication"/>
    <property type="match status" value="1"/>
</dbReference>
<dbReference type="EMBL" id="AJVK01011538">
    <property type="status" value="NOT_ANNOTATED_CDS"/>
    <property type="molecule type" value="Genomic_DNA"/>
</dbReference>
<dbReference type="AlphaFoldDB" id="A0A1B0D4M6"/>
<dbReference type="EMBL" id="AJVK01011539">
    <property type="status" value="NOT_ANNOTATED_CDS"/>
    <property type="molecule type" value="Genomic_DNA"/>
</dbReference>
<feature type="domain" description="Chromatin target of PRMT1 protein C-terminal" evidence="3">
    <location>
        <begin position="139"/>
        <end position="213"/>
    </location>
</feature>
<proteinExistence type="predicted"/>
<keyword evidence="5" id="KW-1185">Reference proteome</keyword>
<organism evidence="4 5">
    <name type="scientific">Phlebotomus papatasi</name>
    <name type="common">Sandfly</name>
    <dbReference type="NCBI Taxonomy" id="29031"/>
    <lineage>
        <taxon>Eukaryota</taxon>
        <taxon>Metazoa</taxon>
        <taxon>Ecdysozoa</taxon>
        <taxon>Arthropoda</taxon>
        <taxon>Hexapoda</taxon>
        <taxon>Insecta</taxon>
        <taxon>Pterygota</taxon>
        <taxon>Neoptera</taxon>
        <taxon>Endopterygota</taxon>
        <taxon>Diptera</taxon>
        <taxon>Nematocera</taxon>
        <taxon>Psychodoidea</taxon>
        <taxon>Psychodidae</taxon>
        <taxon>Phlebotomus</taxon>
        <taxon>Phlebotomus</taxon>
    </lineage>
</organism>
<evidence type="ECO:0000313" key="4">
    <source>
        <dbReference type="EnsemblMetazoa" id="PPAI002434-PA"/>
    </source>
</evidence>
<dbReference type="VEuPathDB" id="VectorBase:PPAPM1_007602"/>
<evidence type="ECO:0000256" key="1">
    <source>
        <dbReference type="ARBA" id="ARBA00022884"/>
    </source>
</evidence>